<evidence type="ECO:0000313" key="1">
    <source>
        <dbReference type="EMBL" id="TYP75844.1"/>
    </source>
</evidence>
<proteinExistence type="predicted"/>
<gene>
    <name evidence="1" type="ORF">BD809_10251</name>
</gene>
<sequence>MNYLKAHITDDLKFYHDRGGYQDAQLFMQNTRGNICGTSVKKPIRKLKDGSLMVYPLYDNGELYGAIQSGVHYFYIRESGKEDLRTGIAKFTSVWVLEDKLWKLSTVLSYDQAEPEKKDKK</sequence>
<reference evidence="1 2" key="1">
    <citation type="submission" date="2019-07" db="EMBL/GenBank/DDBJ databases">
        <title>Genomic Encyclopedia of Archaeal and Bacterial Type Strains, Phase II (KMG-II): from individual species to whole genera.</title>
        <authorList>
            <person name="Goeker M."/>
        </authorList>
    </citation>
    <scope>NUCLEOTIDE SEQUENCE [LARGE SCALE GENOMIC DNA]</scope>
    <source>
        <strain evidence="1 2">DSM 17527</strain>
    </source>
</reference>
<dbReference type="AlphaFoldDB" id="A0A5S5C925"/>
<dbReference type="EMBL" id="VNHU01000002">
    <property type="protein sequence ID" value="TYP75844.1"/>
    <property type="molecule type" value="Genomic_DNA"/>
</dbReference>
<evidence type="ECO:0000313" key="2">
    <source>
        <dbReference type="Proteomes" id="UP000324376"/>
    </source>
</evidence>
<keyword evidence="2" id="KW-1185">Reference proteome</keyword>
<protein>
    <submittedName>
        <fullName evidence="1">Uncharacterized protein DUF4440</fullName>
    </submittedName>
</protein>
<dbReference type="Proteomes" id="UP000324376">
    <property type="component" value="Unassembled WGS sequence"/>
</dbReference>
<organism evidence="1 2">
    <name type="scientific">Aquimarina intermedia</name>
    <dbReference type="NCBI Taxonomy" id="350814"/>
    <lineage>
        <taxon>Bacteria</taxon>
        <taxon>Pseudomonadati</taxon>
        <taxon>Bacteroidota</taxon>
        <taxon>Flavobacteriia</taxon>
        <taxon>Flavobacteriales</taxon>
        <taxon>Flavobacteriaceae</taxon>
        <taxon>Aquimarina</taxon>
    </lineage>
</organism>
<name>A0A5S5C925_9FLAO</name>
<dbReference type="RefSeq" id="WP_211356685.1">
    <property type="nucleotide sequence ID" value="NZ_VNHU01000002.1"/>
</dbReference>
<accession>A0A5S5C925</accession>
<comment type="caution">
    <text evidence="1">The sequence shown here is derived from an EMBL/GenBank/DDBJ whole genome shotgun (WGS) entry which is preliminary data.</text>
</comment>